<keyword evidence="2" id="KW-0812">Transmembrane</keyword>
<evidence type="ECO:0000256" key="2">
    <source>
        <dbReference type="SAM" id="Phobius"/>
    </source>
</evidence>
<feature type="compositionally biased region" description="Basic and acidic residues" evidence="1">
    <location>
        <begin position="255"/>
        <end position="293"/>
    </location>
</feature>
<reference evidence="3" key="2">
    <citation type="submission" date="2021-02" db="EMBL/GenBank/DDBJ databases">
        <title>Aspergillus puulaauensis MK2 genome sequence.</title>
        <authorList>
            <person name="Futagami T."/>
            <person name="Mori K."/>
            <person name="Kadooka C."/>
            <person name="Tanaka T."/>
        </authorList>
    </citation>
    <scope>NUCLEOTIDE SEQUENCE</scope>
    <source>
        <strain evidence="3">MK2</strain>
    </source>
</reference>
<evidence type="ECO:0000313" key="3">
    <source>
        <dbReference type="EMBL" id="BCS23013.1"/>
    </source>
</evidence>
<keyword evidence="2" id="KW-0472">Membrane</keyword>
<dbReference type="RefSeq" id="XP_041555207.1">
    <property type="nucleotide sequence ID" value="XM_041702420.1"/>
</dbReference>
<evidence type="ECO:0000256" key="1">
    <source>
        <dbReference type="SAM" id="MobiDB-lite"/>
    </source>
</evidence>
<feature type="compositionally biased region" description="Basic and acidic residues" evidence="1">
    <location>
        <begin position="216"/>
        <end position="233"/>
    </location>
</feature>
<feature type="region of interest" description="Disordered" evidence="1">
    <location>
        <begin position="196"/>
        <end position="293"/>
    </location>
</feature>
<name>A0A7R7XLD6_9EURO</name>
<proteinExistence type="predicted"/>
<feature type="region of interest" description="Disordered" evidence="1">
    <location>
        <begin position="140"/>
        <end position="165"/>
    </location>
</feature>
<sequence length="293" mass="30882">MTAQTAAAGCPSGTCVYHPSDTKYPDMLACCTSDAYCGFFTTCMPGTEVSKTPSILTTQAAFTLPCIFDDSPECVTQHFPEINATNYICGSVATSYTFYTTALVTTTSGTVHFYNRSLSTVDSDFVNSFSTTEYFTDGDLPTSGTVLEHTNSPSSDSNNTDSHTTNKGAIAGGVVGGVAGVALLAGAGFFLLKRRKSKQNPSGDGDNVSDSGSGAGEHKGIAEVGTKHPKELDSVAAQLAEMQGSTPVGELQGTDAREMRPEMQGSDVREMAHEMPDTEVKKDFAVEHPDNRS</sequence>
<reference evidence="3" key="1">
    <citation type="submission" date="2021-01" db="EMBL/GenBank/DDBJ databases">
        <authorList>
            <consortium name="Aspergillus puulaauensis MK2 genome sequencing consortium"/>
            <person name="Kazuki M."/>
            <person name="Futagami T."/>
        </authorList>
    </citation>
    <scope>NUCLEOTIDE SEQUENCE</scope>
    <source>
        <strain evidence="3">MK2</strain>
    </source>
</reference>
<protein>
    <submittedName>
        <fullName evidence="3">Uncharacterized protein</fullName>
    </submittedName>
</protein>
<keyword evidence="4" id="KW-1185">Reference proteome</keyword>
<dbReference type="AlphaFoldDB" id="A0A7R7XLD6"/>
<gene>
    <name evidence="3" type="ORF">APUU_31238A</name>
</gene>
<dbReference type="Gene3D" id="1.20.5.510">
    <property type="entry name" value="Single helix bin"/>
    <property type="match status" value="1"/>
</dbReference>
<dbReference type="GeneID" id="64973018"/>
<feature type="transmembrane region" description="Helical" evidence="2">
    <location>
        <begin position="169"/>
        <end position="192"/>
    </location>
</feature>
<dbReference type="Proteomes" id="UP000654913">
    <property type="component" value="Chromosome 3"/>
</dbReference>
<accession>A0A7R7XLD6</accession>
<dbReference type="EMBL" id="AP024445">
    <property type="protein sequence ID" value="BCS23013.1"/>
    <property type="molecule type" value="Genomic_DNA"/>
</dbReference>
<dbReference type="OrthoDB" id="5347452at2759"/>
<feature type="compositionally biased region" description="Low complexity" evidence="1">
    <location>
        <begin position="202"/>
        <end position="212"/>
    </location>
</feature>
<organism evidence="3 4">
    <name type="scientific">Aspergillus puulaauensis</name>
    <dbReference type="NCBI Taxonomy" id="1220207"/>
    <lineage>
        <taxon>Eukaryota</taxon>
        <taxon>Fungi</taxon>
        <taxon>Dikarya</taxon>
        <taxon>Ascomycota</taxon>
        <taxon>Pezizomycotina</taxon>
        <taxon>Eurotiomycetes</taxon>
        <taxon>Eurotiomycetidae</taxon>
        <taxon>Eurotiales</taxon>
        <taxon>Aspergillaceae</taxon>
        <taxon>Aspergillus</taxon>
    </lineage>
</organism>
<feature type="compositionally biased region" description="Low complexity" evidence="1">
    <location>
        <begin position="149"/>
        <end position="165"/>
    </location>
</feature>
<evidence type="ECO:0000313" key="4">
    <source>
        <dbReference type="Proteomes" id="UP000654913"/>
    </source>
</evidence>
<dbReference type="KEGG" id="apuu:APUU_31238A"/>
<keyword evidence="2" id="KW-1133">Transmembrane helix</keyword>